<organism evidence="1 2">
    <name type="scientific">Pyropia yezoensis</name>
    <name type="common">Susabi-nori</name>
    <name type="synonym">Porphyra yezoensis</name>
    <dbReference type="NCBI Taxonomy" id="2788"/>
    <lineage>
        <taxon>Eukaryota</taxon>
        <taxon>Rhodophyta</taxon>
        <taxon>Bangiophyceae</taxon>
        <taxon>Bangiales</taxon>
        <taxon>Bangiaceae</taxon>
        <taxon>Pyropia</taxon>
    </lineage>
</organism>
<evidence type="ECO:0000313" key="2">
    <source>
        <dbReference type="Proteomes" id="UP000798662"/>
    </source>
</evidence>
<dbReference type="EMBL" id="CM020618">
    <property type="protein sequence ID" value="KAK1858474.1"/>
    <property type="molecule type" value="Genomic_DNA"/>
</dbReference>
<protein>
    <submittedName>
        <fullName evidence="1">Uncharacterized protein</fullName>
    </submittedName>
</protein>
<accession>A0ACC3BL89</accession>
<proteinExistence type="predicted"/>
<keyword evidence="2" id="KW-1185">Reference proteome</keyword>
<dbReference type="Proteomes" id="UP000798662">
    <property type="component" value="Chromosome 1"/>
</dbReference>
<sequence>MASLGARLRANVGAADPSTAAAMLLNFCSSTGIVIGNKLVMERYGFRFATTLTLIHFLATYTLLLACVGLRVFERKRLPLGPVAKLAAGSMGFVVLTNLSLQYNSVGFYQVMKVMTTPTVVAIEALFFAKYLEGPLKLALVPVCAGVVFTAATDFRLNLVGTLFAVAGVLVTSCYQIGAGSLQKSLDCSALQLQLYTAPLSALFILPFVPLFDDWSVGSPTGIWEFEFTTANTGAILATGAMAFLVNVSIFWVIGRSSAVSYNTLGHFKTCFILVSDFLLFGRPLDVKSVAGIVLTMAGVFTYTHLKLDKARREKEAASVSGGGATAASAAAAASAVAAKNARLEELVSPTSVAAGGVGSTLRAGGGEVEALLPDGGADEEAFSPVERERDGAGRAGLMKSATD</sequence>
<reference evidence="1" key="1">
    <citation type="submission" date="2019-11" db="EMBL/GenBank/DDBJ databases">
        <title>Nori genome reveals adaptations in red seaweeds to the harsh intertidal environment.</title>
        <authorList>
            <person name="Wang D."/>
            <person name="Mao Y."/>
        </authorList>
    </citation>
    <scope>NUCLEOTIDE SEQUENCE</scope>
    <source>
        <tissue evidence="1">Gametophyte</tissue>
    </source>
</reference>
<gene>
    <name evidence="1" type="ORF">I4F81_001079</name>
</gene>
<evidence type="ECO:0000313" key="1">
    <source>
        <dbReference type="EMBL" id="KAK1858474.1"/>
    </source>
</evidence>
<name>A0ACC3BL89_PYRYE</name>
<comment type="caution">
    <text evidence="1">The sequence shown here is derived from an EMBL/GenBank/DDBJ whole genome shotgun (WGS) entry which is preliminary data.</text>
</comment>